<proteinExistence type="predicted"/>
<protein>
    <submittedName>
        <fullName evidence="2">Glycosyltransferase</fullName>
        <ecNumber evidence="2">2.4.-.-</ecNumber>
    </submittedName>
</protein>
<gene>
    <name evidence="2" type="ORF">L3V18_18605</name>
</gene>
<evidence type="ECO:0000313" key="2">
    <source>
        <dbReference type="EMBL" id="MCF7223771.1"/>
    </source>
</evidence>
<dbReference type="SUPFAM" id="SSF53448">
    <property type="entry name" value="Nucleotide-diphospho-sugar transferases"/>
    <property type="match status" value="1"/>
</dbReference>
<dbReference type="CDD" id="cd00761">
    <property type="entry name" value="Glyco_tranf_GTA_type"/>
    <property type="match status" value="1"/>
</dbReference>
<comment type="caution">
    <text evidence="2">The sequence shown here is derived from an EMBL/GenBank/DDBJ whole genome shotgun (WGS) entry which is preliminary data.</text>
</comment>
<reference evidence="2 3" key="3">
    <citation type="submission" date="2022-01" db="EMBL/GenBank/DDBJ databases">
        <authorList>
            <person name="Zhou L.Y."/>
        </authorList>
    </citation>
    <scope>NUCLEOTIDE SEQUENCE [LARGE SCALE GENOMIC DNA]</scope>
    <source>
        <strain evidence="2 3">TLK-CK17</strain>
    </source>
</reference>
<dbReference type="GO" id="GO:0016757">
    <property type="term" value="F:glycosyltransferase activity"/>
    <property type="evidence" value="ECO:0007669"/>
    <property type="project" value="UniProtKB-KW"/>
</dbReference>
<dbReference type="Pfam" id="PF00535">
    <property type="entry name" value="Glycos_transf_2"/>
    <property type="match status" value="1"/>
</dbReference>
<keyword evidence="2" id="KW-0328">Glycosyltransferase</keyword>
<dbReference type="EMBL" id="JAKJPO010000022">
    <property type="protein sequence ID" value="MCF7223771.1"/>
    <property type="molecule type" value="Genomic_DNA"/>
</dbReference>
<dbReference type="RefSeq" id="WP_237056900.1">
    <property type="nucleotide sequence ID" value="NZ_JAKJPO010000022.1"/>
</dbReference>
<keyword evidence="3" id="KW-1185">Reference proteome</keyword>
<evidence type="ECO:0000313" key="3">
    <source>
        <dbReference type="Proteomes" id="UP001430796"/>
    </source>
</evidence>
<reference evidence="3" key="1">
    <citation type="submission" date="2022-01" db="EMBL/GenBank/DDBJ databases">
        <title>Lysobacter chinensis sp. nov., a bacterium isolated from cow dung compost.</title>
        <authorList>
            <person name="Zhou L.Y."/>
        </authorList>
    </citation>
    <scope>NUCLEOTIDE SEQUENCE [LARGE SCALE GENOMIC DNA]</scope>
    <source>
        <strain evidence="3">TLK-CK17</strain>
    </source>
</reference>
<name>A0ABS9HY22_9GAMM</name>
<feature type="domain" description="Glycosyltransferase 2-like" evidence="1">
    <location>
        <begin position="2"/>
        <end position="123"/>
    </location>
</feature>
<dbReference type="Proteomes" id="UP001430796">
    <property type="component" value="Unassembled WGS sequence"/>
</dbReference>
<dbReference type="Gene3D" id="3.90.550.10">
    <property type="entry name" value="Spore Coat Polysaccharide Biosynthesis Protein SpsA, Chain A"/>
    <property type="match status" value="1"/>
</dbReference>
<dbReference type="EC" id="2.4.-.-" evidence="2"/>
<evidence type="ECO:0000259" key="1">
    <source>
        <dbReference type="Pfam" id="PF00535"/>
    </source>
</evidence>
<sequence>MITPYFKEDLAILAKCHDSVLAQTFSCLHVLVADGHAAAEIEAWDAHHVVLPVSHGDIGSTPRLVGSYHAIGLGVEAVAFLDADNWYAPQHIANLMAARRDDGAAVVSSGRMLCHLDGTPMAPCAATDPDRFIDTNCMLLGREAFPLLHHWILMPDYGHLIGDRIMWHHIRRSGLRRRHVPEPSVYYRCGKEGAYRQLGVPAPLGVQPRPDYETSFQRWTADGNPPL</sequence>
<dbReference type="InterPro" id="IPR029044">
    <property type="entry name" value="Nucleotide-diphossugar_trans"/>
</dbReference>
<dbReference type="InterPro" id="IPR001173">
    <property type="entry name" value="Glyco_trans_2-like"/>
</dbReference>
<keyword evidence="2" id="KW-0808">Transferase</keyword>
<accession>A0ABS9HY22</accession>
<organism evidence="2 3">
    <name type="scientific">Marilutibacter chinensis</name>
    <dbReference type="NCBI Taxonomy" id="2912247"/>
    <lineage>
        <taxon>Bacteria</taxon>
        <taxon>Pseudomonadati</taxon>
        <taxon>Pseudomonadota</taxon>
        <taxon>Gammaproteobacteria</taxon>
        <taxon>Lysobacterales</taxon>
        <taxon>Lysobacteraceae</taxon>
        <taxon>Marilutibacter</taxon>
    </lineage>
</organism>
<reference evidence="2 3" key="2">
    <citation type="submission" date="2022-01" db="EMBL/GenBank/DDBJ databases">
        <title>Lysobacter chinensis sp. nov., a bacterium isolated from cow dung compost.</title>
        <authorList>
            <person name="Liu Y."/>
        </authorList>
    </citation>
    <scope>NUCLEOTIDE SEQUENCE [LARGE SCALE GENOMIC DNA]</scope>
    <source>
        <strain evidence="2 3">TLK-CK17</strain>
    </source>
</reference>